<keyword evidence="3" id="KW-0808">Transferase</keyword>
<dbReference type="Gene3D" id="3.30.430.20">
    <property type="entry name" value="Gnk2 domain, C-X8-C-X2-C motif"/>
    <property type="match status" value="1"/>
</dbReference>
<evidence type="ECO:0000256" key="11">
    <source>
        <dbReference type="ARBA" id="ARBA00023136"/>
    </source>
</evidence>
<evidence type="ECO:0000313" key="16">
    <source>
        <dbReference type="Proteomes" id="UP000324897"/>
    </source>
</evidence>
<protein>
    <recommendedName>
        <fullName evidence="14">Gnk2-homologous domain-containing protein</fullName>
    </recommendedName>
</protein>
<keyword evidence="8" id="KW-0418">Kinase</keyword>
<keyword evidence="5" id="KW-0732">Signal</keyword>
<feature type="transmembrane region" description="Helical" evidence="13">
    <location>
        <begin position="114"/>
        <end position="135"/>
    </location>
</feature>
<keyword evidence="7" id="KW-0547">Nucleotide-binding</keyword>
<organism evidence="15 16">
    <name type="scientific">Eragrostis curvula</name>
    <name type="common">weeping love grass</name>
    <dbReference type="NCBI Taxonomy" id="38414"/>
    <lineage>
        <taxon>Eukaryota</taxon>
        <taxon>Viridiplantae</taxon>
        <taxon>Streptophyta</taxon>
        <taxon>Embryophyta</taxon>
        <taxon>Tracheophyta</taxon>
        <taxon>Spermatophyta</taxon>
        <taxon>Magnoliopsida</taxon>
        <taxon>Liliopsida</taxon>
        <taxon>Poales</taxon>
        <taxon>Poaceae</taxon>
        <taxon>PACMAD clade</taxon>
        <taxon>Chloridoideae</taxon>
        <taxon>Eragrostideae</taxon>
        <taxon>Eragrostidinae</taxon>
        <taxon>Eragrostis</taxon>
    </lineage>
</organism>
<evidence type="ECO:0000256" key="1">
    <source>
        <dbReference type="ARBA" id="ARBA00004167"/>
    </source>
</evidence>
<evidence type="ECO:0000256" key="12">
    <source>
        <dbReference type="SAM" id="MobiDB-lite"/>
    </source>
</evidence>
<keyword evidence="9" id="KW-0067">ATP-binding</keyword>
<reference evidence="15 16" key="1">
    <citation type="journal article" date="2019" name="Sci. Rep.">
        <title>A high-quality genome of Eragrostis curvula grass provides insights into Poaceae evolution and supports new strategies to enhance forage quality.</title>
        <authorList>
            <person name="Carballo J."/>
            <person name="Santos B.A.C.M."/>
            <person name="Zappacosta D."/>
            <person name="Garbus I."/>
            <person name="Selva J.P."/>
            <person name="Gallo C.A."/>
            <person name="Diaz A."/>
            <person name="Albertini E."/>
            <person name="Caccamo M."/>
            <person name="Echenique V."/>
        </authorList>
    </citation>
    <scope>NUCLEOTIDE SEQUENCE [LARGE SCALE GENOMIC DNA]</scope>
    <source>
        <strain evidence="16">cv. Victoria</strain>
        <tissue evidence="15">Leaf</tissue>
    </source>
</reference>
<evidence type="ECO:0000256" key="4">
    <source>
        <dbReference type="ARBA" id="ARBA00022692"/>
    </source>
</evidence>
<evidence type="ECO:0000256" key="13">
    <source>
        <dbReference type="SAM" id="Phobius"/>
    </source>
</evidence>
<dbReference type="GO" id="GO:0005524">
    <property type="term" value="F:ATP binding"/>
    <property type="evidence" value="ECO:0007669"/>
    <property type="project" value="UniProtKB-KW"/>
</dbReference>
<dbReference type="OrthoDB" id="1418690at2759"/>
<evidence type="ECO:0000256" key="2">
    <source>
        <dbReference type="ARBA" id="ARBA00022527"/>
    </source>
</evidence>
<dbReference type="GO" id="GO:0005886">
    <property type="term" value="C:plasma membrane"/>
    <property type="evidence" value="ECO:0007669"/>
    <property type="project" value="TreeGrafter"/>
</dbReference>
<feature type="region of interest" description="Disordered" evidence="12">
    <location>
        <begin position="79"/>
        <end position="100"/>
    </location>
</feature>
<comment type="subcellular location">
    <subcellularLocation>
        <location evidence="1">Membrane</location>
        <topology evidence="1">Single-pass membrane protein</topology>
    </subcellularLocation>
</comment>
<evidence type="ECO:0000256" key="8">
    <source>
        <dbReference type="ARBA" id="ARBA00022777"/>
    </source>
</evidence>
<feature type="non-terminal residue" evidence="15">
    <location>
        <position position="1"/>
    </location>
</feature>
<evidence type="ECO:0000256" key="9">
    <source>
        <dbReference type="ARBA" id="ARBA00022840"/>
    </source>
</evidence>
<evidence type="ECO:0000256" key="10">
    <source>
        <dbReference type="ARBA" id="ARBA00022989"/>
    </source>
</evidence>
<dbReference type="EMBL" id="RWGY01000029">
    <property type="protein sequence ID" value="TVU20001.1"/>
    <property type="molecule type" value="Genomic_DNA"/>
</dbReference>
<feature type="domain" description="Gnk2-homologous" evidence="14">
    <location>
        <begin position="1"/>
        <end position="67"/>
    </location>
</feature>
<dbReference type="GO" id="GO:0004674">
    <property type="term" value="F:protein serine/threonine kinase activity"/>
    <property type="evidence" value="ECO:0007669"/>
    <property type="project" value="UniProtKB-KW"/>
</dbReference>
<evidence type="ECO:0000256" key="7">
    <source>
        <dbReference type="ARBA" id="ARBA00022741"/>
    </source>
</evidence>
<accession>A0A5J9U9X9</accession>
<dbReference type="AlphaFoldDB" id="A0A5J9U9X9"/>
<keyword evidence="11 13" id="KW-0472">Membrane</keyword>
<keyword evidence="16" id="KW-1185">Reference proteome</keyword>
<sequence>MFAAGVTDVVPLVKINGVAQCTGDLGSDDCYSCLDRASAYIPSYWDMKQGGQFVLWSCFVRFEASLFYNVSAAEAAMSTAPAPDRPTTASTPAKEAPTDAAIGVGSNRTVRTALFVSVPAAVTLLVLLFVAVYICKKNRKLHKIVQIASNSHVDEEMGSSDSLQYDLNTLRAATDNFSEQNKLEQGGFGPVYKGTLQNEQIIAVKRLSTTSQQRQAEMKNEVWRNWREGNVPQLVDGCPADEHGKEEMLRCIHIGLLCVQDDAQLRPGMAAVVHMLKSRPVTLASPTEPLFEVPGERPRVAALELSINEASISHLEPR</sequence>
<dbReference type="Proteomes" id="UP000324897">
    <property type="component" value="Chromosome 7"/>
</dbReference>
<dbReference type="InterPro" id="IPR002902">
    <property type="entry name" value="GNK2"/>
</dbReference>
<evidence type="ECO:0000256" key="3">
    <source>
        <dbReference type="ARBA" id="ARBA00022679"/>
    </source>
</evidence>
<dbReference type="PANTHER" id="PTHR27002:SF1050">
    <property type="entry name" value="CYSTEINE-RICH RECEPTOR-LIKE PROTEIN KINASE 5"/>
    <property type="match status" value="1"/>
</dbReference>
<keyword evidence="6" id="KW-0677">Repeat</keyword>
<comment type="caution">
    <text evidence="15">The sequence shown here is derived from an EMBL/GenBank/DDBJ whole genome shotgun (WGS) entry which is preliminary data.</text>
</comment>
<dbReference type="InterPro" id="IPR038408">
    <property type="entry name" value="GNK2_sf"/>
</dbReference>
<proteinExistence type="predicted"/>
<evidence type="ECO:0000259" key="14">
    <source>
        <dbReference type="PROSITE" id="PS51473"/>
    </source>
</evidence>
<gene>
    <name evidence="15" type="ORF">EJB05_36187</name>
</gene>
<dbReference type="SUPFAM" id="SSF56112">
    <property type="entry name" value="Protein kinase-like (PK-like)"/>
    <property type="match status" value="1"/>
</dbReference>
<dbReference type="Gramene" id="TVU20001">
    <property type="protein sequence ID" value="TVU20001"/>
    <property type="gene ID" value="EJB05_36187"/>
</dbReference>
<dbReference type="Pfam" id="PF01657">
    <property type="entry name" value="Stress-antifung"/>
    <property type="match status" value="1"/>
</dbReference>
<dbReference type="PANTHER" id="PTHR27002">
    <property type="entry name" value="RECEPTOR-LIKE SERINE/THREONINE-PROTEIN KINASE SD1-8"/>
    <property type="match status" value="1"/>
</dbReference>
<evidence type="ECO:0000256" key="5">
    <source>
        <dbReference type="ARBA" id="ARBA00022729"/>
    </source>
</evidence>
<name>A0A5J9U9X9_9POAL</name>
<dbReference type="InterPro" id="IPR011009">
    <property type="entry name" value="Kinase-like_dom_sf"/>
</dbReference>
<dbReference type="CDD" id="cd23509">
    <property type="entry name" value="Gnk2-like"/>
    <property type="match status" value="1"/>
</dbReference>
<dbReference type="PROSITE" id="PS51473">
    <property type="entry name" value="GNK2"/>
    <property type="match status" value="1"/>
</dbReference>
<keyword evidence="4 13" id="KW-0812">Transmembrane</keyword>
<dbReference type="Gene3D" id="3.30.200.20">
    <property type="entry name" value="Phosphorylase Kinase, domain 1"/>
    <property type="match status" value="1"/>
</dbReference>
<keyword evidence="2" id="KW-0723">Serine/threonine-protein kinase</keyword>
<evidence type="ECO:0000256" key="6">
    <source>
        <dbReference type="ARBA" id="ARBA00022737"/>
    </source>
</evidence>
<evidence type="ECO:0000313" key="15">
    <source>
        <dbReference type="EMBL" id="TVU20001.1"/>
    </source>
</evidence>
<keyword evidence="10 13" id="KW-1133">Transmembrane helix</keyword>